<dbReference type="PANTHER" id="PTHR42973:SF39">
    <property type="entry name" value="FAD-BINDING PCMH-TYPE DOMAIN-CONTAINING PROTEIN"/>
    <property type="match status" value="1"/>
</dbReference>
<dbReference type="InterPro" id="IPR006093">
    <property type="entry name" value="Oxy_OxRdtase_FAD_BS"/>
</dbReference>
<evidence type="ECO:0000313" key="8">
    <source>
        <dbReference type="Proteomes" id="UP000766570"/>
    </source>
</evidence>
<keyword evidence="3" id="KW-0285">Flavoprotein</keyword>
<accession>A0ABS4W962</accession>
<comment type="cofactor">
    <cofactor evidence="1">
        <name>FAD</name>
        <dbReference type="ChEBI" id="CHEBI:57692"/>
    </cofactor>
</comment>
<evidence type="ECO:0000256" key="4">
    <source>
        <dbReference type="ARBA" id="ARBA00022827"/>
    </source>
</evidence>
<dbReference type="Proteomes" id="UP000766570">
    <property type="component" value="Unassembled WGS sequence"/>
</dbReference>
<comment type="similarity">
    <text evidence="2">Belongs to the oxygen-dependent FAD-linked oxidoreductase family.</text>
</comment>
<dbReference type="InterPro" id="IPR036318">
    <property type="entry name" value="FAD-bd_PCMH-like_sf"/>
</dbReference>
<dbReference type="PROSITE" id="PS00862">
    <property type="entry name" value="OX2_COVAL_FAD"/>
    <property type="match status" value="1"/>
</dbReference>
<evidence type="ECO:0000256" key="3">
    <source>
        <dbReference type="ARBA" id="ARBA00022630"/>
    </source>
</evidence>
<keyword evidence="8" id="KW-1185">Reference proteome</keyword>
<dbReference type="PANTHER" id="PTHR42973">
    <property type="entry name" value="BINDING OXIDOREDUCTASE, PUTATIVE (AFU_ORTHOLOGUE AFUA_1G17690)-RELATED"/>
    <property type="match status" value="1"/>
</dbReference>
<sequence length="136" mass="14045">MVDFGKLRTRVDGTIAVPGDASYADARRVWNGMIDRHPAAVLCAASPADVAEGLRFAQEHSLPLAVRGGGHGVSGNGTVESGLVIDLGSLNEVSVDRRSAVVRVAGGAKLGDVDRATAPYRLAVPLGVISGTGWRD</sequence>
<protein>
    <submittedName>
        <fullName evidence="7">FAD/FMN-containing dehydrogenase</fullName>
    </submittedName>
</protein>
<dbReference type="Gene3D" id="3.30.465.10">
    <property type="match status" value="1"/>
</dbReference>
<name>A0ABS4W962_9MICC</name>
<evidence type="ECO:0000256" key="2">
    <source>
        <dbReference type="ARBA" id="ARBA00005466"/>
    </source>
</evidence>
<keyword evidence="5" id="KW-0560">Oxidoreductase</keyword>
<evidence type="ECO:0000256" key="1">
    <source>
        <dbReference type="ARBA" id="ARBA00001974"/>
    </source>
</evidence>
<evidence type="ECO:0000259" key="6">
    <source>
        <dbReference type="PROSITE" id="PS51387"/>
    </source>
</evidence>
<evidence type="ECO:0000313" key="7">
    <source>
        <dbReference type="EMBL" id="MBP2372737.1"/>
    </source>
</evidence>
<proteinExistence type="inferred from homology"/>
<dbReference type="InterPro" id="IPR016169">
    <property type="entry name" value="FAD-bd_PCMH_sub2"/>
</dbReference>
<dbReference type="SUPFAM" id="SSF56176">
    <property type="entry name" value="FAD-binding/transporter-associated domain-like"/>
    <property type="match status" value="1"/>
</dbReference>
<dbReference type="InterPro" id="IPR006094">
    <property type="entry name" value="Oxid_FAD_bind_N"/>
</dbReference>
<dbReference type="InterPro" id="IPR050416">
    <property type="entry name" value="FAD-linked_Oxidoreductase"/>
</dbReference>
<comment type="caution">
    <text evidence="7">The sequence shown here is derived from an EMBL/GenBank/DDBJ whole genome shotgun (WGS) entry which is preliminary data.</text>
</comment>
<dbReference type="EMBL" id="JAGIOE010000001">
    <property type="protein sequence ID" value="MBP2372737.1"/>
    <property type="molecule type" value="Genomic_DNA"/>
</dbReference>
<dbReference type="InterPro" id="IPR016166">
    <property type="entry name" value="FAD-bd_PCMH"/>
</dbReference>
<gene>
    <name evidence="7" type="ORF">JOF46_000649</name>
</gene>
<organism evidence="7 8">
    <name type="scientific">Paeniglutamicibacter psychrophenolicus</name>
    <dbReference type="NCBI Taxonomy" id="257454"/>
    <lineage>
        <taxon>Bacteria</taxon>
        <taxon>Bacillati</taxon>
        <taxon>Actinomycetota</taxon>
        <taxon>Actinomycetes</taxon>
        <taxon>Micrococcales</taxon>
        <taxon>Micrococcaceae</taxon>
        <taxon>Paeniglutamicibacter</taxon>
    </lineage>
</organism>
<dbReference type="Pfam" id="PF01565">
    <property type="entry name" value="FAD_binding_4"/>
    <property type="match status" value="1"/>
</dbReference>
<keyword evidence="4" id="KW-0274">FAD</keyword>
<feature type="domain" description="FAD-binding PCMH-type" evidence="6">
    <location>
        <begin position="34"/>
        <end position="136"/>
    </location>
</feature>
<dbReference type="PROSITE" id="PS51387">
    <property type="entry name" value="FAD_PCMH"/>
    <property type="match status" value="1"/>
</dbReference>
<reference evidence="7 8" key="1">
    <citation type="submission" date="2021-03" db="EMBL/GenBank/DDBJ databases">
        <title>Sequencing the genomes of 1000 actinobacteria strains.</title>
        <authorList>
            <person name="Klenk H.-P."/>
        </authorList>
    </citation>
    <scope>NUCLEOTIDE SEQUENCE [LARGE SCALE GENOMIC DNA]</scope>
    <source>
        <strain evidence="7 8">DSM 15454</strain>
    </source>
</reference>
<evidence type="ECO:0000256" key="5">
    <source>
        <dbReference type="ARBA" id="ARBA00023002"/>
    </source>
</evidence>